<gene>
    <name evidence="1" type="ORF">BLNAU_22516</name>
</gene>
<protein>
    <submittedName>
        <fullName evidence="1">Uncharacterized protein</fullName>
    </submittedName>
</protein>
<dbReference type="Proteomes" id="UP001281761">
    <property type="component" value="Unassembled WGS sequence"/>
</dbReference>
<dbReference type="EMBL" id="JARBJD010000400">
    <property type="protein sequence ID" value="KAK2942563.1"/>
    <property type="molecule type" value="Genomic_DNA"/>
</dbReference>
<reference evidence="1 2" key="1">
    <citation type="journal article" date="2022" name="bioRxiv">
        <title>Genomics of Preaxostyla Flagellates Illuminates Evolutionary Transitions and the Path Towards Mitochondrial Loss.</title>
        <authorList>
            <person name="Novak L.V.F."/>
            <person name="Treitli S.C."/>
            <person name="Pyrih J."/>
            <person name="Halakuc P."/>
            <person name="Pipaliya S.V."/>
            <person name="Vacek V."/>
            <person name="Brzon O."/>
            <person name="Soukal P."/>
            <person name="Eme L."/>
            <person name="Dacks J.B."/>
            <person name="Karnkowska A."/>
            <person name="Elias M."/>
            <person name="Hampl V."/>
        </authorList>
    </citation>
    <scope>NUCLEOTIDE SEQUENCE [LARGE SCALE GENOMIC DNA]</scope>
    <source>
        <strain evidence="1">NAU3</strain>
        <tissue evidence="1">Gut</tissue>
    </source>
</reference>
<evidence type="ECO:0000313" key="2">
    <source>
        <dbReference type="Proteomes" id="UP001281761"/>
    </source>
</evidence>
<accession>A0ABQ9WSU0</accession>
<keyword evidence="2" id="KW-1185">Reference proteome</keyword>
<sequence length="238" mass="27013">MKENEVQNLLTVRILPQRTPDALLVSLQIIQTSVKGAYRSTNDSGNSPLSLEKFITRQGNFVDYLYFPGRPGAISFQSFIRSFKANLVSDFLDLHFPNGEACEIVVRFARHLSFFEEISWREWLGSAYRNGLQVEVREYVDGFAEMTLVCSKETRFDYKLSIASRMGVLIRTGLQVEGKLCILFVIARGKETCFSLRGGGMLVLVDLLVEGEWEFIMRKHCLGYSIPTINFSIGLSLE</sequence>
<name>A0ABQ9WSU0_9EUKA</name>
<proteinExistence type="predicted"/>
<evidence type="ECO:0000313" key="1">
    <source>
        <dbReference type="EMBL" id="KAK2942563.1"/>
    </source>
</evidence>
<comment type="caution">
    <text evidence="1">The sequence shown here is derived from an EMBL/GenBank/DDBJ whole genome shotgun (WGS) entry which is preliminary data.</text>
</comment>
<organism evidence="1 2">
    <name type="scientific">Blattamonas nauphoetae</name>
    <dbReference type="NCBI Taxonomy" id="2049346"/>
    <lineage>
        <taxon>Eukaryota</taxon>
        <taxon>Metamonada</taxon>
        <taxon>Preaxostyla</taxon>
        <taxon>Oxymonadida</taxon>
        <taxon>Blattamonas</taxon>
    </lineage>
</organism>